<evidence type="ECO:0000313" key="3">
    <source>
        <dbReference type="Proteomes" id="UP000265618"/>
    </source>
</evidence>
<accession>A0A391NVH1</accession>
<proteinExistence type="predicted"/>
<name>A0A391NVH1_9EUKA</name>
<feature type="region of interest" description="Disordered" evidence="1">
    <location>
        <begin position="1"/>
        <end position="60"/>
    </location>
</feature>
<evidence type="ECO:0000256" key="1">
    <source>
        <dbReference type="SAM" id="MobiDB-lite"/>
    </source>
</evidence>
<reference evidence="2 3" key="1">
    <citation type="journal article" date="2018" name="PLoS ONE">
        <title>The draft genome of Kipferlia bialata reveals reductive genome evolution in fornicate parasites.</title>
        <authorList>
            <person name="Tanifuji G."/>
            <person name="Takabayashi S."/>
            <person name="Kume K."/>
            <person name="Takagi M."/>
            <person name="Nakayama T."/>
            <person name="Kamikawa R."/>
            <person name="Inagaki Y."/>
            <person name="Hashimoto T."/>
        </authorList>
    </citation>
    <scope>NUCLEOTIDE SEQUENCE [LARGE SCALE GENOMIC DNA]</scope>
    <source>
        <strain evidence="2">NY0173</strain>
    </source>
</reference>
<dbReference type="EMBL" id="BDIP01002575">
    <property type="protein sequence ID" value="GCA63188.1"/>
    <property type="molecule type" value="Genomic_DNA"/>
</dbReference>
<evidence type="ECO:0000313" key="2">
    <source>
        <dbReference type="EMBL" id="GCA63188.1"/>
    </source>
</evidence>
<protein>
    <submittedName>
        <fullName evidence="2">Uncharacterized protein</fullName>
    </submittedName>
</protein>
<dbReference type="Proteomes" id="UP000265618">
    <property type="component" value="Unassembled WGS sequence"/>
</dbReference>
<keyword evidence="3" id="KW-1185">Reference proteome</keyword>
<sequence length="95" mass="10153">MYTMNHLHSFSPAVHTMDKQEETVPTGDVPMERETRASAWEEPAGEVGETESPPTGGEVLTPSVLESQAEAEGEGETVTEAMDVETEVCGGVMSL</sequence>
<comment type="caution">
    <text evidence="2">The sequence shown here is derived from an EMBL/GenBank/DDBJ whole genome shotgun (WGS) entry which is preliminary data.</text>
</comment>
<organism evidence="2 3">
    <name type="scientific">Kipferlia bialata</name>
    <dbReference type="NCBI Taxonomy" id="797122"/>
    <lineage>
        <taxon>Eukaryota</taxon>
        <taxon>Metamonada</taxon>
        <taxon>Carpediemonas-like organisms</taxon>
        <taxon>Kipferlia</taxon>
    </lineage>
</organism>
<gene>
    <name evidence="2" type="ORF">KIPB_008373</name>
</gene>
<dbReference type="AlphaFoldDB" id="A0A391NVH1"/>